<dbReference type="SUPFAM" id="SSF48452">
    <property type="entry name" value="TPR-like"/>
    <property type="match status" value="1"/>
</dbReference>
<name>A0A4Q7MBA5_9BACT</name>
<dbReference type="InterPro" id="IPR011990">
    <property type="entry name" value="TPR-like_helical_dom_sf"/>
</dbReference>
<dbReference type="GO" id="GO:0009279">
    <property type="term" value="C:cell outer membrane"/>
    <property type="evidence" value="ECO:0007669"/>
    <property type="project" value="UniProtKB-SubCell"/>
</dbReference>
<reference evidence="8 9" key="1">
    <citation type="submission" date="2019-02" db="EMBL/GenBank/DDBJ databases">
        <title>Genomic Encyclopedia of Type Strains, Phase IV (KMG-IV): sequencing the most valuable type-strain genomes for metagenomic binning, comparative biology and taxonomic classification.</title>
        <authorList>
            <person name="Goeker M."/>
        </authorList>
    </citation>
    <scope>NUCLEOTIDE SEQUENCE [LARGE SCALE GENOMIC DNA]</scope>
    <source>
        <strain evidence="8 9">DSM 18116</strain>
    </source>
</reference>
<dbReference type="PROSITE" id="PS51257">
    <property type="entry name" value="PROKAR_LIPOPROTEIN"/>
    <property type="match status" value="1"/>
</dbReference>
<evidence type="ECO:0000256" key="4">
    <source>
        <dbReference type="ARBA" id="ARBA00023136"/>
    </source>
</evidence>
<keyword evidence="3" id="KW-0732">Signal</keyword>
<comment type="similarity">
    <text evidence="2">Belongs to the SusD family.</text>
</comment>
<dbReference type="AlphaFoldDB" id="A0A4Q7MBA5"/>
<dbReference type="Pfam" id="PF07980">
    <property type="entry name" value="SusD_RagB"/>
    <property type="match status" value="1"/>
</dbReference>
<accession>A0A4Q7MBA5</accession>
<dbReference type="Proteomes" id="UP000293874">
    <property type="component" value="Unassembled WGS sequence"/>
</dbReference>
<evidence type="ECO:0000256" key="5">
    <source>
        <dbReference type="ARBA" id="ARBA00023237"/>
    </source>
</evidence>
<gene>
    <name evidence="8" type="ORF">EV199_6102</name>
</gene>
<protein>
    <submittedName>
        <fullName evidence="8">SusD-like starch-binding protein associating with outer membrane</fullName>
    </submittedName>
</protein>
<sequence>MKKLLSIMMAGLLFAGCDKYIDINEKGKVIPTTIDDFYDIMCDYSYFIMSSSNAFMASDDIKVYKDEVNRMFFGADMFTNGYLWKDFIFVNEQDNDQDWNFLYKTIYKSNVVLDKIDKATGSNEVLRKKTKGEALAQRAYSYFMLVNLYSQHYNPATYEKDLGVPLYLVADINDAKPRATVKAVYDQIEKDLTDALPLLPPTPEFNYHPSQAGVNGLLAKVYLYQGKYELAKQKAQAALDVYSFLYDLKDMDFIPGLPKYLGVAGAPNRAIDNREGLWHKQAHNTFIYMIGVYMSDEHRALYNNKDRRLYLTLIEEGMFGNNQHGLNIWPKEKYFKIGVYTPELYLIRAECNARLNQPGLAIDDLNTLRAKRFLPADFVAIDRNQTDLQALELVLKERRMELFAEGWRWFDLKRLNLDPRFRKDISRDWGGETITLKPDDKNYVLPIPKKVMVLNPLLEQNPRDNRQ</sequence>
<dbReference type="EMBL" id="SGXA01000007">
    <property type="protein sequence ID" value="RZS64002.1"/>
    <property type="molecule type" value="Genomic_DNA"/>
</dbReference>
<keyword evidence="9" id="KW-1185">Reference proteome</keyword>
<dbReference type="CDD" id="cd08977">
    <property type="entry name" value="SusD"/>
    <property type="match status" value="1"/>
</dbReference>
<evidence type="ECO:0000259" key="7">
    <source>
        <dbReference type="Pfam" id="PF14322"/>
    </source>
</evidence>
<proteinExistence type="inferred from homology"/>
<dbReference type="OrthoDB" id="1147023at2"/>
<dbReference type="RefSeq" id="WP_158643879.1">
    <property type="nucleotide sequence ID" value="NZ_CP042431.1"/>
</dbReference>
<evidence type="ECO:0000259" key="6">
    <source>
        <dbReference type="Pfam" id="PF07980"/>
    </source>
</evidence>
<dbReference type="Gene3D" id="1.25.40.390">
    <property type="match status" value="1"/>
</dbReference>
<feature type="domain" description="RagB/SusD" evidence="6">
    <location>
        <begin position="343"/>
        <end position="462"/>
    </location>
</feature>
<evidence type="ECO:0000313" key="9">
    <source>
        <dbReference type="Proteomes" id="UP000293874"/>
    </source>
</evidence>
<evidence type="ECO:0000256" key="1">
    <source>
        <dbReference type="ARBA" id="ARBA00004442"/>
    </source>
</evidence>
<keyword evidence="5" id="KW-0998">Cell outer membrane</keyword>
<evidence type="ECO:0000313" key="8">
    <source>
        <dbReference type="EMBL" id="RZS64002.1"/>
    </source>
</evidence>
<comment type="subcellular location">
    <subcellularLocation>
        <location evidence="1">Cell outer membrane</location>
    </subcellularLocation>
</comment>
<feature type="domain" description="SusD-like N-terminal" evidence="7">
    <location>
        <begin position="31"/>
        <end position="223"/>
    </location>
</feature>
<evidence type="ECO:0000256" key="3">
    <source>
        <dbReference type="ARBA" id="ARBA00022729"/>
    </source>
</evidence>
<dbReference type="InterPro" id="IPR033985">
    <property type="entry name" value="SusD-like_N"/>
</dbReference>
<dbReference type="Pfam" id="PF14322">
    <property type="entry name" value="SusD-like_3"/>
    <property type="match status" value="1"/>
</dbReference>
<keyword evidence="4" id="KW-0472">Membrane</keyword>
<evidence type="ECO:0000256" key="2">
    <source>
        <dbReference type="ARBA" id="ARBA00006275"/>
    </source>
</evidence>
<comment type="caution">
    <text evidence="8">The sequence shown here is derived from an EMBL/GenBank/DDBJ whole genome shotgun (WGS) entry which is preliminary data.</text>
</comment>
<dbReference type="InterPro" id="IPR012944">
    <property type="entry name" value="SusD_RagB_dom"/>
</dbReference>
<organism evidence="8 9">
    <name type="scientific">Pseudobacter ginsenosidimutans</name>
    <dbReference type="NCBI Taxonomy" id="661488"/>
    <lineage>
        <taxon>Bacteria</taxon>
        <taxon>Pseudomonadati</taxon>
        <taxon>Bacteroidota</taxon>
        <taxon>Chitinophagia</taxon>
        <taxon>Chitinophagales</taxon>
        <taxon>Chitinophagaceae</taxon>
        <taxon>Pseudobacter</taxon>
    </lineage>
</organism>